<keyword evidence="4" id="KW-1015">Disulfide bond</keyword>
<evidence type="ECO:0000256" key="2">
    <source>
        <dbReference type="ARBA" id="ARBA00022729"/>
    </source>
</evidence>
<dbReference type="InterPro" id="IPR012336">
    <property type="entry name" value="Thioredoxin-like_fold"/>
</dbReference>
<evidence type="ECO:0000256" key="5">
    <source>
        <dbReference type="ARBA" id="ARBA00023284"/>
    </source>
</evidence>
<evidence type="ECO:0000256" key="4">
    <source>
        <dbReference type="ARBA" id="ARBA00023157"/>
    </source>
</evidence>
<comment type="similarity">
    <text evidence="1">Belongs to the thioredoxin family. DsbA subfamily.</text>
</comment>
<dbReference type="SUPFAM" id="SSF52833">
    <property type="entry name" value="Thioredoxin-like"/>
    <property type="match status" value="1"/>
</dbReference>
<feature type="domain" description="Thioredoxin-like fold" evidence="7">
    <location>
        <begin position="43"/>
        <end position="206"/>
    </location>
</feature>
<keyword evidence="3" id="KW-0560">Oxidoreductase</keyword>
<gene>
    <name evidence="8" type="ORF">COV10_02470</name>
</gene>
<dbReference type="PANTHER" id="PTHR13887">
    <property type="entry name" value="GLUTATHIONE S-TRANSFERASE KAPPA"/>
    <property type="match status" value="1"/>
</dbReference>
<dbReference type="GO" id="GO:0016491">
    <property type="term" value="F:oxidoreductase activity"/>
    <property type="evidence" value="ECO:0007669"/>
    <property type="project" value="UniProtKB-KW"/>
</dbReference>
<proteinExistence type="inferred from homology"/>
<evidence type="ECO:0000256" key="1">
    <source>
        <dbReference type="ARBA" id="ARBA00005791"/>
    </source>
</evidence>
<evidence type="ECO:0000256" key="3">
    <source>
        <dbReference type="ARBA" id="ARBA00023002"/>
    </source>
</evidence>
<keyword evidence="2" id="KW-0732">Signal</keyword>
<dbReference type="PANTHER" id="PTHR13887:SF14">
    <property type="entry name" value="DISULFIDE BOND FORMATION PROTEIN D"/>
    <property type="match status" value="1"/>
</dbReference>
<name>A0A2H0RFR6_9BACT</name>
<feature type="transmembrane region" description="Helical" evidence="6">
    <location>
        <begin position="6"/>
        <end position="25"/>
    </location>
</feature>
<dbReference type="InterPro" id="IPR036249">
    <property type="entry name" value="Thioredoxin-like_sf"/>
</dbReference>
<dbReference type="EMBL" id="PCYI01000018">
    <property type="protein sequence ID" value="PIR44864.1"/>
    <property type="molecule type" value="Genomic_DNA"/>
</dbReference>
<organism evidence="8 9">
    <name type="scientific">Candidatus Vogelbacteria bacterium CG10_big_fil_rev_8_21_14_0_10_51_16</name>
    <dbReference type="NCBI Taxonomy" id="1975045"/>
    <lineage>
        <taxon>Bacteria</taxon>
        <taxon>Candidatus Vogeliibacteriota</taxon>
    </lineage>
</organism>
<dbReference type="Gene3D" id="3.40.30.10">
    <property type="entry name" value="Glutaredoxin"/>
    <property type="match status" value="1"/>
</dbReference>
<keyword evidence="6" id="KW-1133">Transmembrane helix</keyword>
<keyword evidence="5" id="KW-0676">Redox-active center</keyword>
<dbReference type="Proteomes" id="UP000228767">
    <property type="component" value="Unassembled WGS sequence"/>
</dbReference>
<evidence type="ECO:0000313" key="8">
    <source>
        <dbReference type="EMBL" id="PIR44864.1"/>
    </source>
</evidence>
<accession>A0A2H0RFR6</accession>
<dbReference type="AlphaFoldDB" id="A0A2H0RFR6"/>
<dbReference type="Pfam" id="PF13462">
    <property type="entry name" value="Thioredoxin_4"/>
    <property type="match status" value="1"/>
</dbReference>
<evidence type="ECO:0000313" key="9">
    <source>
        <dbReference type="Proteomes" id="UP000228767"/>
    </source>
</evidence>
<reference evidence="8 9" key="1">
    <citation type="submission" date="2017-09" db="EMBL/GenBank/DDBJ databases">
        <title>Depth-based differentiation of microbial function through sediment-hosted aquifers and enrichment of novel symbionts in the deep terrestrial subsurface.</title>
        <authorList>
            <person name="Probst A.J."/>
            <person name="Ladd B."/>
            <person name="Jarett J.K."/>
            <person name="Geller-Mcgrath D.E."/>
            <person name="Sieber C.M."/>
            <person name="Emerson J.B."/>
            <person name="Anantharaman K."/>
            <person name="Thomas B.C."/>
            <person name="Malmstrom R."/>
            <person name="Stieglmeier M."/>
            <person name="Klingl A."/>
            <person name="Woyke T."/>
            <person name="Ryan C.M."/>
            <person name="Banfield J.F."/>
        </authorList>
    </citation>
    <scope>NUCLEOTIDE SEQUENCE [LARGE SCALE GENOMIC DNA]</scope>
    <source>
        <strain evidence="8">CG10_big_fil_rev_8_21_14_0_10_51_16</strain>
    </source>
</reference>
<protein>
    <submittedName>
        <fullName evidence="8">Disulfide bond formation protein DsbA</fullName>
    </submittedName>
</protein>
<keyword evidence="6" id="KW-0472">Membrane</keyword>
<sequence length="225" mass="24782">MQKGILWVVFILIIIFVVAGVVRMAKQENGGVASYDIRITEVDQAVGPAVAPLTLVEYSDFQCPACASYHSIVKELLAEHGESLRFVYRHYPLPQHRNARPAAYMAEAAGRQGKFFEMHDLIFQNQISWTNMSDEQASAEFIGYAQTLGLDLNKIATDLQDQAIINKVDADLASGNRFGVNATPTFYLNGRKLQNPPGMEAFRAILRAELPADSSATTTTDVTAL</sequence>
<evidence type="ECO:0000256" key="6">
    <source>
        <dbReference type="SAM" id="Phobius"/>
    </source>
</evidence>
<comment type="caution">
    <text evidence="8">The sequence shown here is derived from an EMBL/GenBank/DDBJ whole genome shotgun (WGS) entry which is preliminary data.</text>
</comment>
<keyword evidence="6" id="KW-0812">Transmembrane</keyword>
<evidence type="ECO:0000259" key="7">
    <source>
        <dbReference type="Pfam" id="PF13462"/>
    </source>
</evidence>